<dbReference type="Proteomes" id="UP001138894">
    <property type="component" value="Unassembled WGS sequence"/>
</dbReference>
<feature type="signal peptide" evidence="2">
    <location>
        <begin position="1"/>
        <end position="28"/>
    </location>
</feature>
<organism evidence="4 5">
    <name type="scientific">Winogradskyella luteola</name>
    <dbReference type="NCBI Taxonomy" id="2828330"/>
    <lineage>
        <taxon>Bacteria</taxon>
        <taxon>Pseudomonadati</taxon>
        <taxon>Bacteroidota</taxon>
        <taxon>Flavobacteriia</taxon>
        <taxon>Flavobacteriales</taxon>
        <taxon>Flavobacteriaceae</taxon>
        <taxon>Winogradskyella</taxon>
    </lineage>
</organism>
<keyword evidence="5" id="KW-1185">Reference proteome</keyword>
<name>A0A9X1FAJ9_9FLAO</name>
<feature type="domain" description="DUF6443" evidence="3">
    <location>
        <begin position="124"/>
        <end position="266"/>
    </location>
</feature>
<comment type="caution">
    <text evidence="4">The sequence shown here is derived from an EMBL/GenBank/DDBJ whole genome shotgun (WGS) entry which is preliminary data.</text>
</comment>
<dbReference type="RefSeq" id="WP_218547380.1">
    <property type="nucleotide sequence ID" value="NZ_JAGSPD010000013.1"/>
</dbReference>
<accession>A0A9X1FAJ9</accession>
<feature type="compositionally biased region" description="Basic residues" evidence="1">
    <location>
        <begin position="1225"/>
        <end position="1236"/>
    </location>
</feature>
<sequence>MKYRTYTAFQKYFYMALALVLFCTLAPAQNLSGPTPVDNGETVTYTYNDGTLNMALTWSVTGGTLVSSSSLGTSYTAEVLWPNIGTQRIEALGAFGTLLEGMDVVVEHAPPPNAVTLGNYVHSIAPRVATTANVDAMDNDKKIESITYFDGLGRPSQSIGIRAGGLQQDIITHIGYDAFGRQAREYLPYSSATDIGSFRADALAATLAHYDAAAYDEDFPGMDMADINPYSEKLFDGSPLNRTTAQGAPGKDWKLGNGHEIEMGYLTNGATEVRYYRVSLVKNTTNNVVTYIPTLAMDGHYGPNELYRTVTRDENHDGTASKDHTTEEFTNKQGQVVLKRTYDNGTSHDTYYVYDHYGNLSFVLPPKAEPHADKPDTTELAELCYQYVYDDLNRLVEKKIPGKGWEYIIYNKLDRPIMTQDTNLREQNRWLFTKYDVFGRVAYTGMKTSSSTRHHFQSLLDSSAAYEEKVATGTGYRGTYYTSNAYPDTFDEVHTINYYDDYNFNIAGGSPQTAYGVTPITNAKGLATGSKVRVLGTDDWITTVTHYDKKSRPIYVYSKNAYLDTEDRVKSQLTFDGMATETTTVRQKTGQLTLTIVDKYSYDHANRLKSHLQKVNGAALDELIVHNNYDDLGQLQTKGVGGKQNAPDQLQYIDYSYSVRGWLRAINDISDFDKDLFAFEINYNTQDHGGTPLYNGNIAETQWWTKKDNTLRWYRYGYDALNRINGATSHNGDYDLENVTYDKNGNITNLVRKGHVNAQATTFGVMDNLVYTYETKSNRLEKVLDNGNDNYGFKDGVDDAKEYAYDANGNMAEDDNKGITRIDYNHLNLPTLIYLPSGTISYIYDATGIKQKKIVSTGTTTEYAGNFIYEDGSFKMMSHPEGYAELRPNAKIPSFDYVYQYRDHLGNVRLTYADSDGDGSIDAQTEIIEENNYYPFGLKHKGYNDVVSANVNSIASKLKTYQGQEFTEELGYNMHEYKFRHYDAAIARFVAIDPLASDYTHNSTYAFSENRVIDAREMEGLEKVIIFSGATWDETEDATSGVTKVAETLNTYSKELDMKSGSVVLINSNYWNPVGVLIAGIEEAKSADPNEPLIVYGYSKGGEIAQELVRALDDIGINVDLLFTIDAADGPLTFTVNREIPDNVLENINYFQRDGGLSRSRGNKNKRKDGSTKGIYNINLSSDDVDHYTIDDDTADDVIARATADLKAHYDKKRKKEAERAARKAERKKKREDRRN</sequence>
<dbReference type="InterPro" id="IPR022385">
    <property type="entry name" value="Rhs_assc_core"/>
</dbReference>
<gene>
    <name evidence="4" type="ORF">KCG49_14045</name>
</gene>
<protein>
    <submittedName>
        <fullName evidence="4">Type IV secretion protein Rhs</fullName>
    </submittedName>
</protein>
<feature type="region of interest" description="Disordered" evidence="1">
    <location>
        <begin position="1208"/>
        <end position="1236"/>
    </location>
</feature>
<dbReference type="NCBIfam" id="TIGR03696">
    <property type="entry name" value="Rhs_assc_core"/>
    <property type="match status" value="1"/>
</dbReference>
<dbReference type="InterPro" id="IPR045619">
    <property type="entry name" value="DUF6443"/>
</dbReference>
<evidence type="ECO:0000313" key="5">
    <source>
        <dbReference type="Proteomes" id="UP001138894"/>
    </source>
</evidence>
<reference evidence="4" key="1">
    <citation type="submission" date="2021-04" db="EMBL/GenBank/DDBJ databases">
        <authorList>
            <person name="Pira H."/>
            <person name="Risdian C."/>
            <person name="Wink J."/>
        </authorList>
    </citation>
    <scope>NUCLEOTIDE SEQUENCE</scope>
    <source>
        <strain evidence="4">WHY3</strain>
    </source>
</reference>
<proteinExistence type="predicted"/>
<evidence type="ECO:0000256" key="2">
    <source>
        <dbReference type="SAM" id="SignalP"/>
    </source>
</evidence>
<evidence type="ECO:0000259" key="3">
    <source>
        <dbReference type="Pfam" id="PF20041"/>
    </source>
</evidence>
<dbReference type="Pfam" id="PF20041">
    <property type="entry name" value="DUF6443"/>
    <property type="match status" value="1"/>
</dbReference>
<keyword evidence="2" id="KW-0732">Signal</keyword>
<dbReference type="EMBL" id="JAGSPD010000013">
    <property type="protein sequence ID" value="MBV7270312.1"/>
    <property type="molecule type" value="Genomic_DNA"/>
</dbReference>
<dbReference type="AlphaFoldDB" id="A0A9X1FAJ9"/>
<feature type="chain" id="PRO_5040876826" evidence="2">
    <location>
        <begin position="29"/>
        <end position="1236"/>
    </location>
</feature>
<evidence type="ECO:0000256" key="1">
    <source>
        <dbReference type="SAM" id="MobiDB-lite"/>
    </source>
</evidence>
<evidence type="ECO:0000313" key="4">
    <source>
        <dbReference type="EMBL" id="MBV7270312.1"/>
    </source>
</evidence>